<evidence type="ECO:0000313" key="1">
    <source>
        <dbReference type="EMBL" id="GBN25481.1"/>
    </source>
</evidence>
<comment type="caution">
    <text evidence="1">The sequence shown here is derived from an EMBL/GenBank/DDBJ whole genome shotgun (WGS) entry which is preliminary data.</text>
</comment>
<reference evidence="1 2" key="1">
    <citation type="journal article" date="2019" name="Sci. Rep.">
        <title>Orb-weaving spider Araneus ventricosus genome elucidates the spidroin gene catalogue.</title>
        <authorList>
            <person name="Kono N."/>
            <person name="Nakamura H."/>
            <person name="Ohtoshi R."/>
            <person name="Moran D.A.P."/>
            <person name="Shinohara A."/>
            <person name="Yoshida Y."/>
            <person name="Fujiwara M."/>
            <person name="Mori M."/>
            <person name="Tomita M."/>
            <person name="Arakawa K."/>
        </authorList>
    </citation>
    <scope>NUCLEOTIDE SEQUENCE [LARGE SCALE GENOMIC DNA]</scope>
</reference>
<accession>A0A4Y2MED8</accession>
<organism evidence="1 2">
    <name type="scientific">Araneus ventricosus</name>
    <name type="common">Orbweaver spider</name>
    <name type="synonym">Epeira ventricosa</name>
    <dbReference type="NCBI Taxonomy" id="182803"/>
    <lineage>
        <taxon>Eukaryota</taxon>
        <taxon>Metazoa</taxon>
        <taxon>Ecdysozoa</taxon>
        <taxon>Arthropoda</taxon>
        <taxon>Chelicerata</taxon>
        <taxon>Arachnida</taxon>
        <taxon>Araneae</taxon>
        <taxon>Araneomorphae</taxon>
        <taxon>Entelegynae</taxon>
        <taxon>Araneoidea</taxon>
        <taxon>Araneidae</taxon>
        <taxon>Araneus</taxon>
    </lineage>
</organism>
<name>A0A4Y2MED8_ARAVE</name>
<dbReference type="AlphaFoldDB" id="A0A4Y2MED8"/>
<proteinExistence type="predicted"/>
<keyword evidence="2" id="KW-1185">Reference proteome</keyword>
<sequence>MDKLLSIKPVRNISNVKALRKLIDECEIQIRSLESLNVTSGSYGNLLCPTILQNVQQELNFEFNRNRKERSKLDNAKLIEFSRNEINCREVANLMNYSKPIQRQDTKSAPHQWKDV</sequence>
<gene>
    <name evidence="1" type="ORF">AVEN_151237_1</name>
</gene>
<protein>
    <submittedName>
        <fullName evidence="1">Uncharacterized protein</fullName>
    </submittedName>
</protein>
<dbReference type="EMBL" id="BGPR01007248">
    <property type="protein sequence ID" value="GBN25481.1"/>
    <property type="molecule type" value="Genomic_DNA"/>
</dbReference>
<evidence type="ECO:0000313" key="2">
    <source>
        <dbReference type="Proteomes" id="UP000499080"/>
    </source>
</evidence>
<dbReference type="OrthoDB" id="6432199at2759"/>
<dbReference type="Proteomes" id="UP000499080">
    <property type="component" value="Unassembled WGS sequence"/>
</dbReference>